<dbReference type="OrthoDB" id="8117402at2759"/>
<dbReference type="STRING" id="1664694.A0A0N0NR32"/>
<feature type="region of interest" description="Disordered" evidence="2">
    <location>
        <begin position="102"/>
        <end position="147"/>
    </location>
</feature>
<feature type="domain" description="C2H2-type" evidence="3">
    <location>
        <begin position="268"/>
        <end position="292"/>
    </location>
</feature>
<evidence type="ECO:0000313" key="5">
    <source>
        <dbReference type="Proteomes" id="UP000038010"/>
    </source>
</evidence>
<dbReference type="EMBL" id="LFJN01000003">
    <property type="protein sequence ID" value="KPI44618.1"/>
    <property type="molecule type" value="Genomic_DNA"/>
</dbReference>
<evidence type="ECO:0000256" key="1">
    <source>
        <dbReference type="PROSITE-ProRule" id="PRU00042"/>
    </source>
</evidence>
<proteinExistence type="predicted"/>
<dbReference type="AlphaFoldDB" id="A0A0N0NR32"/>
<dbReference type="PROSITE" id="PS00028">
    <property type="entry name" value="ZINC_FINGER_C2H2_1"/>
    <property type="match status" value="1"/>
</dbReference>
<dbReference type="GeneID" id="28741177"/>
<dbReference type="GO" id="GO:0008270">
    <property type="term" value="F:zinc ion binding"/>
    <property type="evidence" value="ECO:0007669"/>
    <property type="project" value="UniProtKB-KW"/>
</dbReference>
<dbReference type="RefSeq" id="XP_018004581.1">
    <property type="nucleotide sequence ID" value="XM_018149297.1"/>
</dbReference>
<feature type="compositionally biased region" description="Polar residues" evidence="2">
    <location>
        <begin position="207"/>
        <end position="219"/>
    </location>
</feature>
<keyword evidence="1" id="KW-0863">Zinc-finger</keyword>
<keyword evidence="1" id="KW-0479">Metal-binding</keyword>
<dbReference type="SMART" id="SM00355">
    <property type="entry name" value="ZnF_C2H2"/>
    <property type="match status" value="1"/>
</dbReference>
<gene>
    <name evidence="4" type="ORF">AB675_8818</name>
</gene>
<feature type="region of interest" description="Disordered" evidence="2">
    <location>
        <begin position="162"/>
        <end position="226"/>
    </location>
</feature>
<dbReference type="VEuPathDB" id="FungiDB:AB675_8818"/>
<protein>
    <recommendedName>
        <fullName evidence="3">C2H2-type domain-containing protein</fullName>
    </recommendedName>
</protein>
<sequence length="312" mass="34324">MNAAMYKSQSMQFPSSPYFAYNTSPAMSPMQGNFSDLGRVDENSQHYFQNAHSVHEMSGAFDGRRMSQPDLRMRPHTPADQLQIGFPLTPPCTATVNQQPMHFPRPQQATPPIHSPVPVSMQRGRSLQGIAEHEESPRKQQASPRRMIQQSMLPTPAKSQAFDVADMPSPSPQRETSNTDPMGFFGDPTGSPPASVSNLKTRPAPILTSTHNRSNSHSPNRPALSPRRASISDLHLEPGIQASIEETNVTLDDIAQYIEGPDPIDNKWICKFDDCDKRFGRKENIKSHVQTHLAIASSDVITVGSASSVATT</sequence>
<reference evidence="4 5" key="1">
    <citation type="submission" date="2015-06" db="EMBL/GenBank/DDBJ databases">
        <title>Draft genome of the ant-associated black yeast Phialophora attae CBS 131958.</title>
        <authorList>
            <person name="Moreno L.F."/>
            <person name="Stielow B.J."/>
            <person name="de Hoog S."/>
            <person name="Vicente V.A."/>
            <person name="Weiss V.A."/>
            <person name="de Vries M."/>
            <person name="Cruz L.M."/>
            <person name="Souza E.M."/>
        </authorList>
    </citation>
    <scope>NUCLEOTIDE SEQUENCE [LARGE SCALE GENOMIC DNA]</scope>
    <source>
        <strain evidence="4 5">CBS 131958</strain>
    </source>
</reference>
<keyword evidence="5" id="KW-1185">Reference proteome</keyword>
<dbReference type="Gene3D" id="3.30.160.60">
    <property type="entry name" value="Classic Zinc Finger"/>
    <property type="match status" value="1"/>
</dbReference>
<evidence type="ECO:0000259" key="3">
    <source>
        <dbReference type="PROSITE" id="PS50157"/>
    </source>
</evidence>
<dbReference type="InterPro" id="IPR013087">
    <property type="entry name" value="Znf_C2H2_type"/>
</dbReference>
<evidence type="ECO:0000313" key="4">
    <source>
        <dbReference type="EMBL" id="KPI44618.1"/>
    </source>
</evidence>
<accession>A0A0N0NR32</accession>
<dbReference type="PROSITE" id="PS50157">
    <property type="entry name" value="ZINC_FINGER_C2H2_2"/>
    <property type="match status" value="1"/>
</dbReference>
<evidence type="ECO:0000256" key="2">
    <source>
        <dbReference type="SAM" id="MobiDB-lite"/>
    </source>
</evidence>
<comment type="caution">
    <text evidence="4">The sequence shown here is derived from an EMBL/GenBank/DDBJ whole genome shotgun (WGS) entry which is preliminary data.</text>
</comment>
<organism evidence="4 5">
    <name type="scientific">Cyphellophora attinorum</name>
    <dbReference type="NCBI Taxonomy" id="1664694"/>
    <lineage>
        <taxon>Eukaryota</taxon>
        <taxon>Fungi</taxon>
        <taxon>Dikarya</taxon>
        <taxon>Ascomycota</taxon>
        <taxon>Pezizomycotina</taxon>
        <taxon>Eurotiomycetes</taxon>
        <taxon>Chaetothyriomycetidae</taxon>
        <taxon>Chaetothyriales</taxon>
        <taxon>Cyphellophoraceae</taxon>
        <taxon>Cyphellophora</taxon>
    </lineage>
</organism>
<name>A0A0N0NR32_9EURO</name>
<keyword evidence="1" id="KW-0862">Zinc</keyword>
<dbReference type="Proteomes" id="UP000038010">
    <property type="component" value="Unassembled WGS sequence"/>
</dbReference>